<evidence type="ECO:0000313" key="2">
    <source>
        <dbReference type="Proteomes" id="UP000717996"/>
    </source>
</evidence>
<comment type="caution">
    <text evidence="1">The sequence shown here is derived from an EMBL/GenBank/DDBJ whole genome shotgun (WGS) entry which is preliminary data.</text>
</comment>
<reference evidence="1" key="1">
    <citation type="journal article" date="2020" name="Microb. Genom.">
        <title>Genetic diversity of clinical and environmental Mucorales isolates obtained from an investigation of mucormycosis cases among solid organ transplant recipients.</title>
        <authorList>
            <person name="Nguyen M.H."/>
            <person name="Kaul D."/>
            <person name="Muto C."/>
            <person name="Cheng S.J."/>
            <person name="Richter R.A."/>
            <person name="Bruno V.M."/>
            <person name="Liu G."/>
            <person name="Beyhan S."/>
            <person name="Sundermann A.J."/>
            <person name="Mounaud S."/>
            <person name="Pasculle A.W."/>
            <person name="Nierman W.C."/>
            <person name="Driscoll E."/>
            <person name="Cumbie R."/>
            <person name="Clancy C.J."/>
            <person name="Dupont C.L."/>
        </authorList>
    </citation>
    <scope>NUCLEOTIDE SEQUENCE</scope>
    <source>
        <strain evidence="1">GL16</strain>
    </source>
</reference>
<dbReference type="Proteomes" id="UP000717996">
    <property type="component" value="Unassembled WGS sequence"/>
</dbReference>
<proteinExistence type="predicted"/>
<sequence length="351" mass="40784">MNDDLSYELYGQTLLKQHSFSYLGVPFKPGGYLNPQELIEHNVCKAFAMMNVLTSVGVNPNGFDRLLSTRFYAQIVRARLEYGLAINRLTASQIKVLEDAQNDCLRRIYGASKRASTKVMRHLSRLPTMKERLNILQAQFLFRSFTLPEDALLTKLMPHIQNDRHQQWYKLSKSSLWKIMPPPVEELSLKAFKAIKKQFLQQSLDYQKQCKNSKLLSCCRPTVSLDPILWLPMTRKERSRCIRWRLGWLPGGKPRPCPIHPNQTLTKSHAIQCLNMHNRLQMPSAIEDPLSFLLNILPTKLPRSSHTVTPWILRWPTICSILFKLDHLYNHIDTCTRPPHGQLLLNWLLKH</sequence>
<evidence type="ECO:0000313" key="1">
    <source>
        <dbReference type="EMBL" id="KAG1534854.1"/>
    </source>
</evidence>
<accession>A0A9P7C4J9</accession>
<dbReference type="AlphaFoldDB" id="A0A9P7C4J9"/>
<dbReference type="EMBL" id="JAANIT010003058">
    <property type="protein sequence ID" value="KAG1534854.1"/>
    <property type="molecule type" value="Genomic_DNA"/>
</dbReference>
<gene>
    <name evidence="1" type="ORF">G6F51_011857</name>
</gene>
<protein>
    <submittedName>
        <fullName evidence="1">Uncharacterized protein</fullName>
    </submittedName>
</protein>
<name>A0A9P7C4J9_RHIOR</name>
<organism evidence="1 2">
    <name type="scientific">Rhizopus oryzae</name>
    <name type="common">Mucormycosis agent</name>
    <name type="synonym">Rhizopus arrhizus var. delemar</name>
    <dbReference type="NCBI Taxonomy" id="64495"/>
    <lineage>
        <taxon>Eukaryota</taxon>
        <taxon>Fungi</taxon>
        <taxon>Fungi incertae sedis</taxon>
        <taxon>Mucoromycota</taxon>
        <taxon>Mucoromycotina</taxon>
        <taxon>Mucoromycetes</taxon>
        <taxon>Mucorales</taxon>
        <taxon>Mucorineae</taxon>
        <taxon>Rhizopodaceae</taxon>
        <taxon>Rhizopus</taxon>
    </lineage>
</organism>